<protein>
    <submittedName>
        <fullName evidence="1">Uncharacterized protein</fullName>
    </submittedName>
</protein>
<reference evidence="1" key="1">
    <citation type="submission" date="2022-12" db="EMBL/GenBank/DDBJ databases">
        <authorList>
            <person name="Petersen C."/>
        </authorList>
    </citation>
    <scope>NUCLEOTIDE SEQUENCE</scope>
    <source>
        <strain evidence="1">IBT 3081</strain>
    </source>
</reference>
<sequence length="88" mass="9706">MTVKATSPTHLIQLNFRPNPIQIKTGTNTIVNSSLRLLQKDLTDLSVIGHLIVGTRIPKDKLSPQSRGKSDFHGGHRVRLARAAHTAY</sequence>
<reference evidence="1" key="2">
    <citation type="journal article" date="2023" name="IMA Fungus">
        <title>Comparative genomic study of the Penicillium genus elucidates a diverse pangenome and 15 lateral gene transfer events.</title>
        <authorList>
            <person name="Petersen C."/>
            <person name="Sorensen T."/>
            <person name="Nielsen M.R."/>
            <person name="Sondergaard T.E."/>
            <person name="Sorensen J.L."/>
            <person name="Fitzpatrick D.A."/>
            <person name="Frisvad J.C."/>
            <person name="Nielsen K.L."/>
        </authorList>
    </citation>
    <scope>NUCLEOTIDE SEQUENCE</scope>
    <source>
        <strain evidence="1">IBT 3081</strain>
    </source>
</reference>
<comment type="caution">
    <text evidence="1">The sequence shown here is derived from an EMBL/GenBank/DDBJ whole genome shotgun (WGS) entry which is preliminary data.</text>
</comment>
<accession>A0A9W9SPV3</accession>
<dbReference type="AlphaFoldDB" id="A0A9W9SPV3"/>
<dbReference type="EMBL" id="JAPZBT010000001">
    <property type="protein sequence ID" value="KAJ5382292.1"/>
    <property type="molecule type" value="Genomic_DNA"/>
</dbReference>
<evidence type="ECO:0000313" key="1">
    <source>
        <dbReference type="EMBL" id="KAJ5382292.1"/>
    </source>
</evidence>
<name>A0A9W9SPV3_9EURO</name>
<organism evidence="1 2">
    <name type="scientific">Penicillium concentricum</name>
    <dbReference type="NCBI Taxonomy" id="293559"/>
    <lineage>
        <taxon>Eukaryota</taxon>
        <taxon>Fungi</taxon>
        <taxon>Dikarya</taxon>
        <taxon>Ascomycota</taxon>
        <taxon>Pezizomycotina</taxon>
        <taxon>Eurotiomycetes</taxon>
        <taxon>Eurotiomycetidae</taxon>
        <taxon>Eurotiales</taxon>
        <taxon>Aspergillaceae</taxon>
        <taxon>Penicillium</taxon>
    </lineage>
</organism>
<keyword evidence="2" id="KW-1185">Reference proteome</keyword>
<evidence type="ECO:0000313" key="2">
    <source>
        <dbReference type="Proteomes" id="UP001147752"/>
    </source>
</evidence>
<dbReference type="GeneID" id="81457116"/>
<dbReference type="RefSeq" id="XP_056582068.1">
    <property type="nucleotide sequence ID" value="XM_056717933.1"/>
</dbReference>
<proteinExistence type="predicted"/>
<gene>
    <name evidence="1" type="ORF">N7517_000203</name>
</gene>
<dbReference type="Proteomes" id="UP001147752">
    <property type="component" value="Unassembled WGS sequence"/>
</dbReference>